<evidence type="ECO:0000256" key="8">
    <source>
        <dbReference type="ARBA" id="ARBA00023014"/>
    </source>
</evidence>
<name>A0A841I0K6_9DEIO</name>
<dbReference type="SMART" id="SM00567">
    <property type="entry name" value="EZ_HEAT"/>
    <property type="match status" value="2"/>
</dbReference>
<keyword evidence="6" id="KW-0560">Oxidoreductase</keyword>
<organism evidence="10 11">
    <name type="scientific">Deinobacterium chartae</name>
    <dbReference type="NCBI Taxonomy" id="521158"/>
    <lineage>
        <taxon>Bacteria</taxon>
        <taxon>Thermotogati</taxon>
        <taxon>Deinococcota</taxon>
        <taxon>Deinococci</taxon>
        <taxon>Deinococcales</taxon>
        <taxon>Deinococcaceae</taxon>
        <taxon>Deinobacterium</taxon>
    </lineage>
</organism>
<dbReference type="InterPro" id="IPR013542">
    <property type="entry name" value="QueG_DUF1730"/>
</dbReference>
<dbReference type="InterPro" id="IPR004155">
    <property type="entry name" value="PBS_lyase_HEAT"/>
</dbReference>
<feature type="domain" description="4Fe-4S ferredoxin-type" evidence="9">
    <location>
        <begin position="183"/>
        <end position="212"/>
    </location>
</feature>
<evidence type="ECO:0000256" key="7">
    <source>
        <dbReference type="ARBA" id="ARBA00023004"/>
    </source>
</evidence>
<accession>A0A841I0K6</accession>
<gene>
    <name evidence="10" type="ORF">HNR42_002635</name>
</gene>
<keyword evidence="3" id="KW-0819">tRNA processing</keyword>
<reference evidence="10 11" key="1">
    <citation type="submission" date="2020-08" db="EMBL/GenBank/DDBJ databases">
        <title>Genomic Encyclopedia of Type Strains, Phase IV (KMG-IV): sequencing the most valuable type-strain genomes for metagenomic binning, comparative biology and taxonomic classification.</title>
        <authorList>
            <person name="Goeker M."/>
        </authorList>
    </citation>
    <scope>NUCLEOTIDE SEQUENCE [LARGE SCALE GENOMIC DNA]</scope>
    <source>
        <strain evidence="10 11">DSM 21458</strain>
    </source>
</reference>
<dbReference type="InterPro" id="IPR017900">
    <property type="entry name" value="4Fe4S_Fe_S_CS"/>
</dbReference>
<evidence type="ECO:0000256" key="5">
    <source>
        <dbReference type="ARBA" id="ARBA00022785"/>
    </source>
</evidence>
<keyword evidence="8" id="KW-0411">Iron-sulfur</keyword>
<dbReference type="EMBL" id="JACHHG010000010">
    <property type="protein sequence ID" value="MBB6099197.1"/>
    <property type="molecule type" value="Genomic_DNA"/>
</dbReference>
<keyword evidence="11" id="KW-1185">Reference proteome</keyword>
<dbReference type="InterPro" id="IPR016024">
    <property type="entry name" value="ARM-type_fold"/>
</dbReference>
<dbReference type="RefSeq" id="WP_183987956.1">
    <property type="nucleotide sequence ID" value="NZ_JACHHG010000010.1"/>
</dbReference>
<proteinExistence type="predicted"/>
<dbReference type="PROSITE" id="PS51379">
    <property type="entry name" value="4FE4S_FER_2"/>
    <property type="match status" value="1"/>
</dbReference>
<dbReference type="Pfam" id="PF08331">
    <property type="entry name" value="QueG_DUF1730"/>
    <property type="match status" value="1"/>
</dbReference>
<evidence type="ECO:0000313" key="10">
    <source>
        <dbReference type="EMBL" id="MBB6099197.1"/>
    </source>
</evidence>
<sequence>MNAQQARNDLEALALEVGFDVAGWAEARVSAHSVQEYRGWLERGLHAGMDYLERGLARRADLSSSLEGARSVLVLGVSHAFEDPGIPAGGVRVGRVARYAWTPDYHHQLAPLLARLEAAAARLGVRTRGYVDHGPILERELAGRAFLGWRGKSGMLVSTRLGAFLTLAVLLTDLPAEPEAPAELPMLHPDRCGRCTACVRACPTHAILEGRVIDAGRCVSYLTIEHRGPVPAELRPGVGTWLFGCDGCTEVCPWSVKAGPVARHLQPSPHLAHPDLTPFFTLTNRQFDRRYAKTAFARPRRKGMARNACTVLGNLRDPQHLPLLALAARDEAPEVREAAAWALGRVGGRAATALLEGLRQDPRAEVACTAQLSLEAALS</sequence>
<evidence type="ECO:0000256" key="1">
    <source>
        <dbReference type="ARBA" id="ARBA00022485"/>
    </source>
</evidence>
<dbReference type="AlphaFoldDB" id="A0A841I0K6"/>
<dbReference type="NCBIfam" id="TIGR00276">
    <property type="entry name" value="tRNA epoxyqueuosine(34) reductase QueG"/>
    <property type="match status" value="1"/>
</dbReference>
<keyword evidence="5" id="KW-0671">Queuosine biosynthesis</keyword>
<dbReference type="PROSITE" id="PS50077">
    <property type="entry name" value="HEAT_REPEAT"/>
    <property type="match status" value="1"/>
</dbReference>
<dbReference type="GO" id="GO:0008616">
    <property type="term" value="P:tRNA queuosine(34) biosynthetic process"/>
    <property type="evidence" value="ECO:0007669"/>
    <property type="project" value="UniProtKB-KW"/>
</dbReference>
<dbReference type="SUPFAM" id="SSF48371">
    <property type="entry name" value="ARM repeat"/>
    <property type="match status" value="1"/>
</dbReference>
<dbReference type="InterPro" id="IPR004453">
    <property type="entry name" value="QueG"/>
</dbReference>
<dbReference type="Pfam" id="PF13646">
    <property type="entry name" value="HEAT_2"/>
    <property type="match status" value="1"/>
</dbReference>
<keyword evidence="7" id="KW-0408">Iron</keyword>
<keyword evidence="1" id="KW-0004">4Fe-4S</keyword>
<dbReference type="PROSITE" id="PS00198">
    <property type="entry name" value="4FE4S_FER_1"/>
    <property type="match status" value="1"/>
</dbReference>
<dbReference type="SUPFAM" id="SSF46548">
    <property type="entry name" value="alpha-helical ferredoxin"/>
    <property type="match status" value="1"/>
</dbReference>
<dbReference type="GO" id="GO:0051539">
    <property type="term" value="F:4 iron, 4 sulfur cluster binding"/>
    <property type="evidence" value="ECO:0007669"/>
    <property type="project" value="UniProtKB-KW"/>
</dbReference>
<dbReference type="GO" id="GO:0046872">
    <property type="term" value="F:metal ion binding"/>
    <property type="evidence" value="ECO:0007669"/>
    <property type="project" value="UniProtKB-KW"/>
</dbReference>
<evidence type="ECO:0000256" key="3">
    <source>
        <dbReference type="ARBA" id="ARBA00022694"/>
    </source>
</evidence>
<dbReference type="InterPro" id="IPR011989">
    <property type="entry name" value="ARM-like"/>
</dbReference>
<evidence type="ECO:0000256" key="4">
    <source>
        <dbReference type="ARBA" id="ARBA00022723"/>
    </source>
</evidence>
<comment type="caution">
    <text evidence="10">The sequence shown here is derived from an EMBL/GenBank/DDBJ whole genome shotgun (WGS) entry which is preliminary data.</text>
</comment>
<dbReference type="Proteomes" id="UP000569951">
    <property type="component" value="Unassembled WGS sequence"/>
</dbReference>
<dbReference type="InterPro" id="IPR017896">
    <property type="entry name" value="4Fe4S_Fe-S-bd"/>
</dbReference>
<dbReference type="Pfam" id="PF13484">
    <property type="entry name" value="Fer4_16"/>
    <property type="match status" value="1"/>
</dbReference>
<dbReference type="InterPro" id="IPR021133">
    <property type="entry name" value="HEAT_type_2"/>
</dbReference>
<evidence type="ECO:0000313" key="11">
    <source>
        <dbReference type="Proteomes" id="UP000569951"/>
    </source>
</evidence>
<dbReference type="PANTHER" id="PTHR30002">
    <property type="entry name" value="EPOXYQUEUOSINE REDUCTASE"/>
    <property type="match status" value="1"/>
</dbReference>
<dbReference type="PANTHER" id="PTHR30002:SF4">
    <property type="entry name" value="EPOXYQUEUOSINE REDUCTASE"/>
    <property type="match status" value="1"/>
</dbReference>
<dbReference type="GO" id="GO:0052693">
    <property type="term" value="F:epoxyqueuosine reductase activity"/>
    <property type="evidence" value="ECO:0007669"/>
    <property type="project" value="TreeGrafter"/>
</dbReference>
<dbReference type="Gene3D" id="1.25.10.10">
    <property type="entry name" value="Leucine-rich Repeat Variant"/>
    <property type="match status" value="1"/>
</dbReference>
<evidence type="ECO:0000259" key="9">
    <source>
        <dbReference type="PROSITE" id="PS51379"/>
    </source>
</evidence>
<protein>
    <submittedName>
        <fullName evidence="10">Epoxyqueuosine reductase</fullName>
    </submittedName>
</protein>
<evidence type="ECO:0000256" key="2">
    <source>
        <dbReference type="ARBA" id="ARBA00022490"/>
    </source>
</evidence>
<keyword evidence="2" id="KW-0963">Cytoplasm</keyword>
<dbReference type="Gene3D" id="3.30.70.20">
    <property type="match status" value="1"/>
</dbReference>
<evidence type="ECO:0000256" key="6">
    <source>
        <dbReference type="ARBA" id="ARBA00023002"/>
    </source>
</evidence>
<keyword evidence="4" id="KW-0479">Metal-binding</keyword>